<evidence type="ECO:0008006" key="3">
    <source>
        <dbReference type="Google" id="ProtNLM"/>
    </source>
</evidence>
<dbReference type="VEuPathDB" id="FungiDB:AeMF1_012883"/>
<proteinExistence type="predicted"/>
<dbReference type="EMBL" id="VJMJ01000081">
    <property type="protein sequence ID" value="KAF0737794.1"/>
    <property type="molecule type" value="Genomic_DNA"/>
</dbReference>
<reference evidence="1 2" key="1">
    <citation type="submission" date="2019-07" db="EMBL/GenBank/DDBJ databases">
        <title>Genomics analysis of Aphanomyces spp. identifies a new class of oomycete effector associated with host adaptation.</title>
        <authorList>
            <person name="Gaulin E."/>
        </authorList>
    </citation>
    <scope>NUCLEOTIDE SEQUENCE [LARGE SCALE GENOMIC DNA]</scope>
    <source>
        <strain evidence="1 2">ATCC 201684</strain>
    </source>
</reference>
<comment type="caution">
    <text evidence="1">The sequence shown here is derived from an EMBL/GenBank/DDBJ whole genome shotgun (WGS) entry which is preliminary data.</text>
</comment>
<gene>
    <name evidence="1" type="ORF">Ae201684_006287</name>
</gene>
<protein>
    <recommendedName>
        <fullName evidence="3">Crinkler (CRN) family protein</fullName>
    </recommendedName>
</protein>
<dbReference type="AlphaFoldDB" id="A0A6G0XCD9"/>
<dbReference type="PANTHER" id="PTHR33129:SF1">
    <property type="entry name" value="ATP-BINDING PROTEIN"/>
    <property type="match status" value="1"/>
</dbReference>
<evidence type="ECO:0000313" key="1">
    <source>
        <dbReference type="EMBL" id="KAF0737794.1"/>
    </source>
</evidence>
<evidence type="ECO:0000313" key="2">
    <source>
        <dbReference type="Proteomes" id="UP000481153"/>
    </source>
</evidence>
<dbReference type="Proteomes" id="UP000481153">
    <property type="component" value="Unassembled WGS sequence"/>
</dbReference>
<sequence>MASVREVWYVLVYSQANLSSADTVLIPPNSHVVRFRDAVHAKNTAILPGIVPLQLEVVTNKAAFGGKDDPLDPGAEIGEQLGKLEDKLFVVVPAEAYPTKRMKTMSPQPRQEWFTSELTVFCSIELSSDEWLAMKYGGMFQNLSLNDKGMEDNEPSNESMTSGSDMRDFQTFDMHFPVLMGHSGEASVFVRPCYEELFKLLLKDIDERNRSVGITGNPGIGKSLFYAYCVFRLTQEPIDGRTLIVNCDGKYAVYGPDGFRYITTIEELLMYQDNENVIRLIDGRSTHLFTWVGVSILFTSPGYAHYKTFLKPTCVEYVMPPWTEQELCIAAQFAGITNEEINNRFQVFGGIARYAFSKEVDGHFKCATQAYSNVNALQIINVVRGREEVNEKMYPHRLLHMFPQHSESRACRGFYVTFGSNYNAEKVYDKLMNDSMDQLTAFMVANAEDTNSSSFCGKLFEIFCHRLWLSSNQHRLVGKLLHNNSQASQEAEYSI</sequence>
<keyword evidence="2" id="KW-1185">Reference proteome</keyword>
<name>A0A6G0XCD9_9STRA</name>
<organism evidence="1 2">
    <name type="scientific">Aphanomyces euteiches</name>
    <dbReference type="NCBI Taxonomy" id="100861"/>
    <lineage>
        <taxon>Eukaryota</taxon>
        <taxon>Sar</taxon>
        <taxon>Stramenopiles</taxon>
        <taxon>Oomycota</taxon>
        <taxon>Saprolegniomycetes</taxon>
        <taxon>Saprolegniales</taxon>
        <taxon>Verrucalvaceae</taxon>
        <taxon>Aphanomyces</taxon>
    </lineage>
</organism>
<accession>A0A6G0XCD9</accession>
<dbReference type="PANTHER" id="PTHR33129">
    <property type="entry name" value="PROTEIN KINASE DOMAIN-CONTAINING PROTEIN-RELATED"/>
    <property type="match status" value="1"/>
</dbReference>
<dbReference type="InterPro" id="IPR052980">
    <property type="entry name" value="Crinkler_effector"/>
</dbReference>